<protein>
    <submittedName>
        <fullName evidence="2">Uncharacterized protein</fullName>
    </submittedName>
</protein>
<evidence type="ECO:0000313" key="3">
    <source>
        <dbReference type="Proteomes" id="UP000249986"/>
    </source>
</evidence>
<feature type="transmembrane region" description="Helical" evidence="1">
    <location>
        <begin position="82"/>
        <end position="100"/>
    </location>
</feature>
<name>A0A2X2YLD0_CLOPF</name>
<dbReference type="EMBL" id="UAWG01000022">
    <property type="protein sequence ID" value="SQB61405.1"/>
    <property type="molecule type" value="Genomic_DNA"/>
</dbReference>
<organism evidence="2 3">
    <name type="scientific">Clostridium perfringens</name>
    <dbReference type="NCBI Taxonomy" id="1502"/>
    <lineage>
        <taxon>Bacteria</taxon>
        <taxon>Bacillati</taxon>
        <taxon>Bacillota</taxon>
        <taxon>Clostridia</taxon>
        <taxon>Eubacteriales</taxon>
        <taxon>Clostridiaceae</taxon>
        <taxon>Clostridium</taxon>
    </lineage>
</organism>
<keyword evidence="1" id="KW-0472">Membrane</keyword>
<proteinExistence type="predicted"/>
<keyword evidence="1" id="KW-0812">Transmembrane</keyword>
<evidence type="ECO:0000313" key="2">
    <source>
        <dbReference type="EMBL" id="SQB61405.1"/>
    </source>
</evidence>
<reference evidence="2 3" key="1">
    <citation type="submission" date="2018-06" db="EMBL/GenBank/DDBJ databases">
        <authorList>
            <consortium name="Pathogen Informatics"/>
            <person name="Doyle S."/>
        </authorList>
    </citation>
    <scope>NUCLEOTIDE SEQUENCE [LARGE SCALE GENOMIC DNA]</scope>
    <source>
        <strain evidence="2 3">NCTC10719</strain>
    </source>
</reference>
<dbReference type="AlphaFoldDB" id="A0A2X2YLD0"/>
<evidence type="ECO:0000256" key="1">
    <source>
        <dbReference type="SAM" id="Phobius"/>
    </source>
</evidence>
<feature type="transmembrane region" description="Helical" evidence="1">
    <location>
        <begin position="12"/>
        <end position="33"/>
    </location>
</feature>
<dbReference type="Proteomes" id="UP000249986">
    <property type="component" value="Unassembled WGS sequence"/>
</dbReference>
<accession>A0A2X2YLD0</accession>
<gene>
    <name evidence="2" type="ORF">NCTC10719_03084</name>
</gene>
<feature type="transmembrane region" description="Helical" evidence="1">
    <location>
        <begin position="53"/>
        <end position="76"/>
    </location>
</feature>
<keyword evidence="1" id="KW-1133">Transmembrane helix</keyword>
<sequence length="113" mass="13531">MISLILTFCSLHFFQAIIFILIILFIGILIKVLNLNKNKDFYNNIFYNTFKLYSILIILFVLSLISTIAFVYKLTIILNKNISINIFIFFALARFIFFIYKRDKVIKTFQKYF</sequence>